<keyword evidence="2" id="KW-1185">Reference proteome</keyword>
<sequence length="41" mass="4839">MPHVFLLQEMNECAKPMTAWFVSEDRSRRGNKVRTFPGIEE</sequence>
<name>A0A376AE08_9HYPH</name>
<dbReference type="AlphaFoldDB" id="A0A376AE08"/>
<evidence type="ECO:0000313" key="2">
    <source>
        <dbReference type="Proteomes" id="UP000254764"/>
    </source>
</evidence>
<protein>
    <submittedName>
        <fullName evidence="1">Uncharacterized protein</fullName>
    </submittedName>
</protein>
<accession>A0A376AE08</accession>
<dbReference type="EMBL" id="UEYP01000001">
    <property type="protein sequence ID" value="SSC65978.1"/>
    <property type="molecule type" value="Genomic_DNA"/>
</dbReference>
<proteinExistence type="predicted"/>
<evidence type="ECO:0000313" key="1">
    <source>
        <dbReference type="EMBL" id="SSC65978.1"/>
    </source>
</evidence>
<reference evidence="2" key="1">
    <citation type="submission" date="2018-07" db="EMBL/GenBank/DDBJ databases">
        <authorList>
            <person name="Peiro R."/>
            <person name="Begona"/>
            <person name="Cbmso G."/>
            <person name="Lopez M."/>
            <person name="Gonzalez S."/>
        </authorList>
    </citation>
    <scope>NUCLEOTIDE SEQUENCE [LARGE SCALE GENOMIC DNA]</scope>
</reference>
<gene>
    <name evidence="1" type="ORF">RHIZ70_1686</name>
</gene>
<organism evidence="1 2">
    <name type="scientific">Ciceribacter selenitireducens ATCC BAA-1503</name>
    <dbReference type="NCBI Taxonomy" id="1336235"/>
    <lineage>
        <taxon>Bacteria</taxon>
        <taxon>Pseudomonadati</taxon>
        <taxon>Pseudomonadota</taxon>
        <taxon>Alphaproteobacteria</taxon>
        <taxon>Hyphomicrobiales</taxon>
        <taxon>Rhizobiaceae</taxon>
        <taxon>Ciceribacter</taxon>
    </lineage>
</organism>
<dbReference type="Proteomes" id="UP000254764">
    <property type="component" value="Unassembled WGS sequence"/>
</dbReference>